<dbReference type="SMR" id="A2EJW7"/>
<dbReference type="VEuPathDB" id="TrichDB:TVAG_311600"/>
<dbReference type="SUPFAM" id="SSF56112">
    <property type="entry name" value="Protein kinase-like (PK-like)"/>
    <property type="match status" value="1"/>
</dbReference>
<keyword evidence="1" id="KW-0723">Serine/threonine-protein kinase</keyword>
<dbReference type="InterPro" id="IPR000719">
    <property type="entry name" value="Prot_kinase_dom"/>
</dbReference>
<dbReference type="GO" id="GO:0007165">
    <property type="term" value="P:signal transduction"/>
    <property type="evidence" value="ECO:0000318"/>
    <property type="project" value="GO_Central"/>
</dbReference>
<accession>A2EJW7</accession>
<dbReference type="GO" id="GO:0004672">
    <property type="term" value="F:protein kinase activity"/>
    <property type="evidence" value="ECO:0000318"/>
    <property type="project" value="GO_Central"/>
</dbReference>
<dbReference type="InterPro" id="IPR011009">
    <property type="entry name" value="Kinase-like_dom_sf"/>
</dbReference>
<evidence type="ECO:0000256" key="3">
    <source>
        <dbReference type="ARBA" id="ARBA00022840"/>
    </source>
</evidence>
<reference evidence="6" key="2">
    <citation type="journal article" date="2007" name="Science">
        <title>Draft genome sequence of the sexually transmitted pathogen Trichomonas vaginalis.</title>
        <authorList>
            <person name="Carlton J.M."/>
            <person name="Hirt R.P."/>
            <person name="Silva J.C."/>
            <person name="Delcher A.L."/>
            <person name="Schatz M."/>
            <person name="Zhao Q."/>
            <person name="Wortman J.R."/>
            <person name="Bidwell S.L."/>
            <person name="Alsmark U.C.M."/>
            <person name="Besteiro S."/>
            <person name="Sicheritz-Ponten T."/>
            <person name="Noel C.J."/>
            <person name="Dacks J.B."/>
            <person name="Foster P.G."/>
            <person name="Simillion C."/>
            <person name="Van de Peer Y."/>
            <person name="Miranda-Saavedra D."/>
            <person name="Barton G.J."/>
            <person name="Westrop G.D."/>
            <person name="Mueller S."/>
            <person name="Dessi D."/>
            <person name="Fiori P.L."/>
            <person name="Ren Q."/>
            <person name="Paulsen I."/>
            <person name="Zhang H."/>
            <person name="Bastida-Corcuera F.D."/>
            <person name="Simoes-Barbosa A."/>
            <person name="Brown M.T."/>
            <person name="Hayes R.D."/>
            <person name="Mukherjee M."/>
            <person name="Okumura C.Y."/>
            <person name="Schneider R."/>
            <person name="Smith A.J."/>
            <person name="Vanacova S."/>
            <person name="Villalvazo M."/>
            <person name="Haas B.J."/>
            <person name="Pertea M."/>
            <person name="Feldblyum T.V."/>
            <person name="Utterback T.R."/>
            <person name="Shu C.L."/>
            <person name="Osoegawa K."/>
            <person name="de Jong P.J."/>
            <person name="Hrdy I."/>
            <person name="Horvathova L."/>
            <person name="Zubacova Z."/>
            <person name="Dolezal P."/>
            <person name="Malik S.B."/>
            <person name="Logsdon J.M. Jr."/>
            <person name="Henze K."/>
            <person name="Gupta A."/>
            <person name="Wang C.C."/>
            <person name="Dunne R.L."/>
            <person name="Upcroft J.A."/>
            <person name="Upcroft P."/>
            <person name="White O."/>
            <person name="Salzberg S.L."/>
            <person name="Tang P."/>
            <person name="Chiu C.-H."/>
            <person name="Lee Y.-S."/>
            <person name="Embley T.M."/>
            <person name="Coombs G.H."/>
            <person name="Mottram J.C."/>
            <person name="Tachezy J."/>
            <person name="Fraser-Liggett C.M."/>
            <person name="Johnson P.J."/>
        </authorList>
    </citation>
    <scope>NUCLEOTIDE SEQUENCE [LARGE SCALE GENOMIC DNA]</scope>
    <source>
        <strain evidence="6">G3</strain>
    </source>
</reference>
<protein>
    <submittedName>
        <fullName evidence="6">TKL family protein kinase</fullName>
    </submittedName>
</protein>
<keyword evidence="7" id="KW-1185">Reference proteome</keyword>
<dbReference type="CDD" id="cd13999">
    <property type="entry name" value="STKc_MAP3K-like"/>
    <property type="match status" value="1"/>
</dbReference>
<evidence type="ECO:0000313" key="6">
    <source>
        <dbReference type="EMBL" id="EAY07035.1"/>
    </source>
</evidence>
<organism evidence="6 7">
    <name type="scientific">Trichomonas vaginalis (strain ATCC PRA-98 / G3)</name>
    <dbReference type="NCBI Taxonomy" id="412133"/>
    <lineage>
        <taxon>Eukaryota</taxon>
        <taxon>Metamonada</taxon>
        <taxon>Parabasalia</taxon>
        <taxon>Trichomonadida</taxon>
        <taxon>Trichomonadidae</taxon>
        <taxon>Trichomonas</taxon>
    </lineage>
</organism>
<proteinExistence type="predicted"/>
<dbReference type="PRINTS" id="PR00109">
    <property type="entry name" value="TYRKINASE"/>
</dbReference>
<dbReference type="AlphaFoldDB" id="A2EJW7"/>
<dbReference type="GO" id="GO:0004674">
    <property type="term" value="F:protein serine/threonine kinase activity"/>
    <property type="evidence" value="ECO:0007669"/>
    <property type="project" value="UniProtKB-KW"/>
</dbReference>
<evidence type="ECO:0000256" key="2">
    <source>
        <dbReference type="ARBA" id="ARBA00022741"/>
    </source>
</evidence>
<gene>
    <name evidence="6" type="ORF">TVAG_311600</name>
</gene>
<name>A2EJW7_TRIV3</name>
<dbReference type="PANTHER" id="PTHR44329">
    <property type="entry name" value="SERINE/THREONINE-PROTEIN KINASE TNNI3K-RELATED"/>
    <property type="match status" value="1"/>
</dbReference>
<dbReference type="Gene3D" id="1.10.510.10">
    <property type="entry name" value="Transferase(Phosphotransferase) domain 1"/>
    <property type="match status" value="1"/>
</dbReference>
<sequence>MGKHKKSLSLERKFWSEELVKAYEQVDQSLSQVSCYENQLQIISLQMYDFLDRFLKSDPEKPLTRLQAEKIVDYIQSCSELANFCQKLTAGKWLGVFLSEPTHSSVNVFSKLWADWASCANCFMFPSFEFIESLYYGFSQDLISIHTALIGIAPGISTRFKGALVKRMIEIEACIGTSDLDRNRTSPYILKHQDWQIIKENIGLGGYATVHLAKMRSTGEMVAVKELKAVQLNQTRVIYLKREIDALMRLSHPNVIKLIGVTVTPPFCIVTTYVPNGCLIDLINGKSINPRCTPIFRMRIALDTARALEYIHSIGLIHRDLKPPNILLDNNDRAIVCDFGLARIVSSMMSCEIGTTQWCAPELLTSGNDYNQSVDVYAYGIMLWELLTQKIPFKGLKCIQICECVLKYAERPEIPEDCPEMFATVIKRCWAQHPEERPTFQQIREVFERGDVLIPGTDRDEYMRFVEQTRPEHENAMRMAASQKSIVDMALERMNKLSSYDQLCISALETLLYSGQPLMPHIKKIVIMAGFKEGQELAKRAITSIVNDLNSNATTVAIEIQPLFVNDPEFVISMIAKLHVRIRDFLTVLKEYLKFGQNQTPHIVDLLRSFISLDCLDYIFSCLDDRYVHIILTQFYAQYGCDKNLPRIAFTNIECLFYSLRKLKMSGELRMIDKDKEEQLAQVMEMLPEGTWPQHNNFLLMADCIFPWMLRSNIGQATADIMLTCVKYQDTIDYLKTEEAYQVIIKMLSSQRLTIVLAAVEILKVIQPPSKYLVPIFNETVSAYKIHNNEKIFISIMHMINTNINTFEINEFFYCFLSNLGTDQKENLEYLKFMLKSNAKRHTITYTEPLSKRISSKLSKLDFNSAAALGCLLQQFTPRSQDLAYGICSALSYLYGSKPPFSVAIPFLNFIKESMGKEGVLDKLAAERFSVYLYHVPLLYPQDPRVPVIIEGFTEAYESLIKA</sequence>
<keyword evidence="6" id="KW-0418">Kinase</keyword>
<dbReference type="InterPro" id="IPR008271">
    <property type="entry name" value="Ser/Thr_kinase_AS"/>
</dbReference>
<dbReference type="GO" id="GO:0005524">
    <property type="term" value="F:ATP binding"/>
    <property type="evidence" value="ECO:0007669"/>
    <property type="project" value="UniProtKB-UniRule"/>
</dbReference>
<feature type="domain" description="Protein kinase" evidence="5">
    <location>
        <begin position="196"/>
        <end position="454"/>
    </location>
</feature>
<dbReference type="PANTHER" id="PTHR44329:SF214">
    <property type="entry name" value="PROTEIN KINASE DOMAIN-CONTAINING PROTEIN"/>
    <property type="match status" value="1"/>
</dbReference>
<evidence type="ECO:0000259" key="5">
    <source>
        <dbReference type="PROSITE" id="PS50011"/>
    </source>
</evidence>
<keyword evidence="2 4" id="KW-0547">Nucleotide-binding</keyword>
<dbReference type="InterPro" id="IPR001245">
    <property type="entry name" value="Ser-Thr/Tyr_kinase_cat_dom"/>
</dbReference>
<dbReference type="PROSITE" id="PS00108">
    <property type="entry name" value="PROTEIN_KINASE_ST"/>
    <property type="match status" value="1"/>
</dbReference>
<dbReference type="EMBL" id="DS113409">
    <property type="protein sequence ID" value="EAY07035.1"/>
    <property type="molecule type" value="Genomic_DNA"/>
</dbReference>
<dbReference type="PROSITE" id="PS50011">
    <property type="entry name" value="PROTEIN_KINASE_DOM"/>
    <property type="match status" value="1"/>
</dbReference>
<dbReference type="Proteomes" id="UP000001542">
    <property type="component" value="Unassembled WGS sequence"/>
</dbReference>
<dbReference type="Pfam" id="PF07714">
    <property type="entry name" value="PK_Tyr_Ser-Thr"/>
    <property type="match status" value="1"/>
</dbReference>
<keyword evidence="6" id="KW-0808">Transferase</keyword>
<dbReference type="VEuPathDB" id="TrichDB:TVAGG3_0325070"/>
<evidence type="ECO:0000256" key="4">
    <source>
        <dbReference type="PROSITE-ProRule" id="PRU10141"/>
    </source>
</evidence>
<dbReference type="OrthoDB" id="4062651at2759"/>
<feature type="binding site" evidence="4">
    <location>
        <position position="225"/>
    </location>
    <ligand>
        <name>ATP</name>
        <dbReference type="ChEBI" id="CHEBI:30616"/>
    </ligand>
</feature>
<dbReference type="RefSeq" id="XP_001319258.1">
    <property type="nucleotide sequence ID" value="XM_001319223.1"/>
</dbReference>
<dbReference type="GO" id="GO:0005737">
    <property type="term" value="C:cytoplasm"/>
    <property type="evidence" value="ECO:0000318"/>
    <property type="project" value="GO_Central"/>
</dbReference>
<evidence type="ECO:0000313" key="7">
    <source>
        <dbReference type="Proteomes" id="UP000001542"/>
    </source>
</evidence>
<dbReference type="InterPro" id="IPR017441">
    <property type="entry name" value="Protein_kinase_ATP_BS"/>
</dbReference>
<reference evidence="6" key="1">
    <citation type="submission" date="2006-10" db="EMBL/GenBank/DDBJ databases">
        <authorList>
            <person name="Amadeo P."/>
            <person name="Zhao Q."/>
            <person name="Wortman J."/>
            <person name="Fraser-Liggett C."/>
            <person name="Carlton J."/>
        </authorList>
    </citation>
    <scope>NUCLEOTIDE SEQUENCE</scope>
    <source>
        <strain evidence="6">G3</strain>
    </source>
</reference>
<dbReference type="KEGG" id="tva:4764920"/>
<dbReference type="STRING" id="5722.A2EJW7"/>
<evidence type="ECO:0000256" key="1">
    <source>
        <dbReference type="ARBA" id="ARBA00022527"/>
    </source>
</evidence>
<keyword evidence="3 4" id="KW-0067">ATP-binding</keyword>
<dbReference type="InParanoid" id="A2EJW7"/>
<dbReference type="eggNOG" id="KOG0192">
    <property type="taxonomic scope" value="Eukaryota"/>
</dbReference>
<dbReference type="SMART" id="SM00220">
    <property type="entry name" value="S_TKc"/>
    <property type="match status" value="1"/>
</dbReference>
<dbReference type="PROSITE" id="PS00107">
    <property type="entry name" value="PROTEIN_KINASE_ATP"/>
    <property type="match status" value="1"/>
</dbReference>
<dbReference type="InterPro" id="IPR051681">
    <property type="entry name" value="Ser/Thr_Kinases-Pseudokinases"/>
</dbReference>